<dbReference type="AlphaFoldDB" id="A0AAV9E6H8"/>
<evidence type="ECO:0000256" key="2">
    <source>
        <dbReference type="ARBA" id="ARBA00022737"/>
    </source>
</evidence>
<dbReference type="InterPro" id="IPR015915">
    <property type="entry name" value="Kelch-typ_b-propeller"/>
</dbReference>
<dbReference type="Gene3D" id="2.120.10.80">
    <property type="entry name" value="Kelch-type beta propeller"/>
    <property type="match status" value="1"/>
</dbReference>
<keyword evidence="1" id="KW-0880">Kelch repeat</keyword>
<dbReference type="SUPFAM" id="SSF117281">
    <property type="entry name" value="Kelch motif"/>
    <property type="match status" value="1"/>
</dbReference>
<evidence type="ECO:0000256" key="1">
    <source>
        <dbReference type="ARBA" id="ARBA00022441"/>
    </source>
</evidence>
<dbReference type="Proteomes" id="UP001180020">
    <property type="component" value="Unassembled WGS sequence"/>
</dbReference>
<keyword evidence="2" id="KW-0677">Repeat</keyword>
<accession>A0AAV9E6H8</accession>
<dbReference type="Pfam" id="PF01344">
    <property type="entry name" value="Kelch_1"/>
    <property type="match status" value="1"/>
</dbReference>
<organism evidence="3 4">
    <name type="scientific">Acorus calamus</name>
    <name type="common">Sweet flag</name>
    <dbReference type="NCBI Taxonomy" id="4465"/>
    <lineage>
        <taxon>Eukaryota</taxon>
        <taxon>Viridiplantae</taxon>
        <taxon>Streptophyta</taxon>
        <taxon>Embryophyta</taxon>
        <taxon>Tracheophyta</taxon>
        <taxon>Spermatophyta</taxon>
        <taxon>Magnoliopsida</taxon>
        <taxon>Liliopsida</taxon>
        <taxon>Acoraceae</taxon>
        <taxon>Acorus</taxon>
    </lineage>
</organism>
<proteinExistence type="predicted"/>
<dbReference type="InterPro" id="IPR006652">
    <property type="entry name" value="Kelch_1"/>
</dbReference>
<name>A0AAV9E6H8_ACOCL</name>
<sequence length="115" mass="12783">MHAAEVVDGKLYVAGGSRNGRHLSDIVLDFAWSTLKQKFDFVRDGGSEDAFRACSSRSMIARGGQSVTLVGPRLLMFGGEDTRRRLLNDLHILDLETVVGFNRNHAKWPSTHTQI</sequence>
<dbReference type="PANTHER" id="PTHR46093:SF5">
    <property type="entry name" value="OS02G0822800 PROTEIN"/>
    <property type="match status" value="1"/>
</dbReference>
<comment type="caution">
    <text evidence="3">The sequence shown here is derived from an EMBL/GenBank/DDBJ whole genome shotgun (WGS) entry which is preliminary data.</text>
</comment>
<evidence type="ECO:0000313" key="4">
    <source>
        <dbReference type="Proteomes" id="UP001180020"/>
    </source>
</evidence>
<reference evidence="3" key="2">
    <citation type="submission" date="2023-06" db="EMBL/GenBank/DDBJ databases">
        <authorList>
            <person name="Ma L."/>
            <person name="Liu K.-W."/>
            <person name="Li Z."/>
            <person name="Hsiao Y.-Y."/>
            <person name="Qi Y."/>
            <person name="Fu T."/>
            <person name="Tang G."/>
            <person name="Zhang D."/>
            <person name="Sun W.-H."/>
            <person name="Liu D.-K."/>
            <person name="Li Y."/>
            <person name="Chen G.-Z."/>
            <person name="Liu X.-D."/>
            <person name="Liao X.-Y."/>
            <person name="Jiang Y.-T."/>
            <person name="Yu X."/>
            <person name="Hao Y."/>
            <person name="Huang J."/>
            <person name="Zhao X.-W."/>
            <person name="Ke S."/>
            <person name="Chen Y.-Y."/>
            <person name="Wu W.-L."/>
            <person name="Hsu J.-L."/>
            <person name="Lin Y.-F."/>
            <person name="Huang M.-D."/>
            <person name="Li C.-Y."/>
            <person name="Huang L."/>
            <person name="Wang Z.-W."/>
            <person name="Zhao X."/>
            <person name="Zhong W.-Y."/>
            <person name="Peng D.-H."/>
            <person name="Ahmad S."/>
            <person name="Lan S."/>
            <person name="Zhang J.-S."/>
            <person name="Tsai W.-C."/>
            <person name="Van De Peer Y."/>
            <person name="Liu Z.-J."/>
        </authorList>
    </citation>
    <scope>NUCLEOTIDE SEQUENCE</scope>
    <source>
        <strain evidence="3">CP</strain>
        <tissue evidence="3">Leaves</tissue>
    </source>
</reference>
<dbReference type="EMBL" id="JAUJYO010000009">
    <property type="protein sequence ID" value="KAK1308595.1"/>
    <property type="molecule type" value="Genomic_DNA"/>
</dbReference>
<protein>
    <submittedName>
        <fullName evidence="3">Acyl-CoA-binding domain-containing protein 4</fullName>
    </submittedName>
</protein>
<gene>
    <name evidence="3" type="primary">ACBP4</name>
    <name evidence="3" type="ORF">QJS10_CPA09g01856</name>
</gene>
<dbReference type="PANTHER" id="PTHR46093">
    <property type="entry name" value="ACYL-COA-BINDING DOMAIN-CONTAINING PROTEIN 5"/>
    <property type="match status" value="1"/>
</dbReference>
<reference evidence="3" key="1">
    <citation type="journal article" date="2023" name="Nat. Commun.">
        <title>Diploid and tetraploid genomes of Acorus and the evolution of monocots.</title>
        <authorList>
            <person name="Ma L."/>
            <person name="Liu K.W."/>
            <person name="Li Z."/>
            <person name="Hsiao Y.Y."/>
            <person name="Qi Y."/>
            <person name="Fu T."/>
            <person name="Tang G.D."/>
            <person name="Zhang D."/>
            <person name="Sun W.H."/>
            <person name="Liu D.K."/>
            <person name="Li Y."/>
            <person name="Chen G.Z."/>
            <person name="Liu X.D."/>
            <person name="Liao X.Y."/>
            <person name="Jiang Y.T."/>
            <person name="Yu X."/>
            <person name="Hao Y."/>
            <person name="Huang J."/>
            <person name="Zhao X.W."/>
            <person name="Ke S."/>
            <person name="Chen Y.Y."/>
            <person name="Wu W.L."/>
            <person name="Hsu J.L."/>
            <person name="Lin Y.F."/>
            <person name="Huang M.D."/>
            <person name="Li C.Y."/>
            <person name="Huang L."/>
            <person name="Wang Z.W."/>
            <person name="Zhao X."/>
            <person name="Zhong W.Y."/>
            <person name="Peng D.H."/>
            <person name="Ahmad S."/>
            <person name="Lan S."/>
            <person name="Zhang J.S."/>
            <person name="Tsai W.C."/>
            <person name="Van de Peer Y."/>
            <person name="Liu Z.J."/>
        </authorList>
    </citation>
    <scope>NUCLEOTIDE SEQUENCE</scope>
    <source>
        <strain evidence="3">CP</strain>
    </source>
</reference>
<keyword evidence="4" id="KW-1185">Reference proteome</keyword>
<evidence type="ECO:0000313" key="3">
    <source>
        <dbReference type="EMBL" id="KAK1308595.1"/>
    </source>
</evidence>